<keyword evidence="1" id="KW-0812">Transmembrane</keyword>
<protein>
    <recommendedName>
        <fullName evidence="4">SHOCT domain-containing protein</fullName>
    </recommendedName>
</protein>
<name>A0AAE7E389_9BACT</name>
<accession>A0AAE7E389</accession>
<feature type="transmembrane region" description="Helical" evidence="1">
    <location>
        <begin position="18"/>
        <end position="38"/>
    </location>
</feature>
<evidence type="ECO:0000313" key="2">
    <source>
        <dbReference type="EMBL" id="QKF66565.1"/>
    </source>
</evidence>
<dbReference type="AlphaFoldDB" id="A0AAE7E389"/>
<feature type="transmembrane region" description="Helical" evidence="1">
    <location>
        <begin position="50"/>
        <end position="68"/>
    </location>
</feature>
<keyword evidence="1" id="KW-0472">Membrane</keyword>
<keyword evidence="3" id="KW-1185">Reference proteome</keyword>
<reference evidence="2 3" key="1">
    <citation type="submission" date="2020-05" db="EMBL/GenBank/DDBJ databases">
        <title>Complete genome sequencing of Campylobacter and Arcobacter type strains.</title>
        <authorList>
            <person name="Miller W.G."/>
            <person name="Yee E."/>
        </authorList>
    </citation>
    <scope>NUCLEOTIDE SEQUENCE [LARGE SCALE GENOMIC DNA]</scope>
    <source>
        <strain evidence="2 3">LMG 26156</strain>
    </source>
</reference>
<keyword evidence="1" id="KW-1133">Transmembrane helix</keyword>
<gene>
    <name evidence="2" type="ORF">AVENP_1010</name>
</gene>
<evidence type="ECO:0000313" key="3">
    <source>
        <dbReference type="Proteomes" id="UP000503482"/>
    </source>
</evidence>
<sequence length="148" mass="17628">MNYNHSGLFKVHFLVRMIFYFFSFSFFYIIIIMALTINPKTKPPFTSGDPMIDGTLFLLAVASPFIFTEYRIRKNRKKLGLPIYKDISLKLLQMEANENAKMNYEANNHIKNMYGFEETKDLNYWFELKEKGAITQEEYESKKKEFLK</sequence>
<dbReference type="EMBL" id="CP053840">
    <property type="protein sequence ID" value="QKF66565.1"/>
    <property type="molecule type" value="Genomic_DNA"/>
</dbReference>
<dbReference type="RefSeq" id="WP_128358966.1">
    <property type="nucleotide sequence ID" value="NZ_CP053840.1"/>
</dbReference>
<proteinExistence type="predicted"/>
<dbReference type="Proteomes" id="UP000503482">
    <property type="component" value="Chromosome"/>
</dbReference>
<evidence type="ECO:0008006" key="4">
    <source>
        <dbReference type="Google" id="ProtNLM"/>
    </source>
</evidence>
<evidence type="ECO:0000256" key="1">
    <source>
        <dbReference type="SAM" id="Phobius"/>
    </source>
</evidence>
<organism evidence="2 3">
    <name type="scientific">Arcobacter venerupis</name>
    <dbReference type="NCBI Taxonomy" id="1054033"/>
    <lineage>
        <taxon>Bacteria</taxon>
        <taxon>Pseudomonadati</taxon>
        <taxon>Campylobacterota</taxon>
        <taxon>Epsilonproteobacteria</taxon>
        <taxon>Campylobacterales</taxon>
        <taxon>Arcobacteraceae</taxon>
        <taxon>Arcobacter</taxon>
    </lineage>
</organism>
<dbReference type="KEGG" id="avp:AVENP_1010"/>